<feature type="non-terminal residue" evidence="1">
    <location>
        <position position="48"/>
    </location>
</feature>
<evidence type="ECO:0000313" key="1">
    <source>
        <dbReference type="EMBL" id="KKN60932.1"/>
    </source>
</evidence>
<organism evidence="1">
    <name type="scientific">marine sediment metagenome</name>
    <dbReference type="NCBI Taxonomy" id="412755"/>
    <lineage>
        <taxon>unclassified sequences</taxon>
        <taxon>metagenomes</taxon>
        <taxon>ecological metagenomes</taxon>
    </lineage>
</organism>
<dbReference type="AlphaFoldDB" id="A0A0F9SF68"/>
<sequence length="48" mass="5731">MSYGPRKRRQVKKKVEQNELETFAFLIHPLDIEDVTKKYKIADKVNPK</sequence>
<accession>A0A0F9SF68</accession>
<gene>
    <name evidence="1" type="ORF">LCGC14_0526740</name>
</gene>
<reference evidence="1" key="1">
    <citation type="journal article" date="2015" name="Nature">
        <title>Complex archaea that bridge the gap between prokaryotes and eukaryotes.</title>
        <authorList>
            <person name="Spang A."/>
            <person name="Saw J.H."/>
            <person name="Jorgensen S.L."/>
            <person name="Zaremba-Niedzwiedzka K."/>
            <person name="Martijn J."/>
            <person name="Lind A.E."/>
            <person name="van Eijk R."/>
            <person name="Schleper C."/>
            <person name="Guy L."/>
            <person name="Ettema T.J."/>
        </authorList>
    </citation>
    <scope>NUCLEOTIDE SEQUENCE</scope>
</reference>
<comment type="caution">
    <text evidence="1">The sequence shown here is derived from an EMBL/GenBank/DDBJ whole genome shotgun (WGS) entry which is preliminary data.</text>
</comment>
<proteinExistence type="predicted"/>
<dbReference type="EMBL" id="LAZR01000677">
    <property type="protein sequence ID" value="KKN60932.1"/>
    <property type="molecule type" value="Genomic_DNA"/>
</dbReference>
<name>A0A0F9SF68_9ZZZZ</name>
<protein>
    <submittedName>
        <fullName evidence="1">Uncharacterized protein</fullName>
    </submittedName>
</protein>